<comment type="subunit">
    <text evidence="3">Supercomplex made of cofactors A to E. Cofactors A and D function by capturing and stabilizing tubulin in a quasi-native conformation. Cofactor E binds to the cofactor D-tubulin complex; interaction with cofactor C then causes the release of tubulin polypeptides that are committed to the native state.</text>
</comment>
<keyword evidence="2 3" id="KW-0143">Chaperone</keyword>
<evidence type="ECO:0000256" key="1">
    <source>
        <dbReference type="ARBA" id="ARBA00006806"/>
    </source>
</evidence>
<dbReference type="GO" id="GO:0005874">
    <property type="term" value="C:microtubule"/>
    <property type="evidence" value="ECO:0007669"/>
    <property type="project" value="UniProtKB-KW"/>
</dbReference>
<comment type="subcellular location">
    <subcellularLocation>
        <location evidence="3">Cytoplasm</location>
        <location evidence="3">Cytoskeleton</location>
    </subcellularLocation>
</comment>
<accession>A0A165CNY2</accession>
<keyword evidence="3" id="KW-0963">Cytoplasm</keyword>
<dbReference type="Pfam" id="PF02970">
    <property type="entry name" value="TBCA"/>
    <property type="match status" value="1"/>
</dbReference>
<dbReference type="EMBL" id="KV424125">
    <property type="protein sequence ID" value="KZT51121.1"/>
    <property type="molecule type" value="Genomic_DNA"/>
</dbReference>
<dbReference type="OrthoDB" id="296187at2759"/>
<dbReference type="InterPro" id="IPR036126">
    <property type="entry name" value="TBCA_sf"/>
</dbReference>
<protein>
    <recommendedName>
        <fullName evidence="3">Tubulin-specific chaperone A</fullName>
    </recommendedName>
</protein>
<organism evidence="4 5">
    <name type="scientific">Calocera cornea HHB12733</name>
    <dbReference type="NCBI Taxonomy" id="1353952"/>
    <lineage>
        <taxon>Eukaryota</taxon>
        <taxon>Fungi</taxon>
        <taxon>Dikarya</taxon>
        <taxon>Basidiomycota</taxon>
        <taxon>Agaricomycotina</taxon>
        <taxon>Dacrymycetes</taxon>
        <taxon>Dacrymycetales</taxon>
        <taxon>Dacrymycetaceae</taxon>
        <taxon>Calocera</taxon>
    </lineage>
</organism>
<dbReference type="Gene3D" id="1.20.58.90">
    <property type="match status" value="1"/>
</dbReference>
<dbReference type="PANTHER" id="PTHR21500">
    <property type="entry name" value="TUBULIN-SPECIFIC CHAPERONE A"/>
    <property type="match status" value="1"/>
</dbReference>
<dbReference type="PANTHER" id="PTHR21500:SF0">
    <property type="entry name" value="TUBULIN-SPECIFIC CHAPERONE A"/>
    <property type="match status" value="1"/>
</dbReference>
<dbReference type="Proteomes" id="UP000076842">
    <property type="component" value="Unassembled WGS sequence"/>
</dbReference>
<evidence type="ECO:0000313" key="4">
    <source>
        <dbReference type="EMBL" id="KZT51121.1"/>
    </source>
</evidence>
<dbReference type="GO" id="GO:0007023">
    <property type="term" value="P:post-chaperonin tubulin folding pathway"/>
    <property type="evidence" value="ECO:0007669"/>
    <property type="project" value="UniProtKB-UniRule"/>
</dbReference>
<dbReference type="AlphaFoldDB" id="A0A165CNY2"/>
<dbReference type="InterPro" id="IPR004226">
    <property type="entry name" value="TBCA"/>
</dbReference>
<reference evidence="4 5" key="1">
    <citation type="journal article" date="2016" name="Mol. Biol. Evol.">
        <title>Comparative Genomics of Early-Diverging Mushroom-Forming Fungi Provides Insights into the Origins of Lignocellulose Decay Capabilities.</title>
        <authorList>
            <person name="Nagy L.G."/>
            <person name="Riley R."/>
            <person name="Tritt A."/>
            <person name="Adam C."/>
            <person name="Daum C."/>
            <person name="Floudas D."/>
            <person name="Sun H."/>
            <person name="Yadav J.S."/>
            <person name="Pangilinan J."/>
            <person name="Larsson K.H."/>
            <person name="Matsuura K."/>
            <person name="Barry K."/>
            <person name="Labutti K."/>
            <person name="Kuo R."/>
            <person name="Ohm R.A."/>
            <person name="Bhattacharya S.S."/>
            <person name="Shirouzu T."/>
            <person name="Yoshinaga Y."/>
            <person name="Martin F.M."/>
            <person name="Grigoriev I.V."/>
            <person name="Hibbett D.S."/>
        </authorList>
    </citation>
    <scope>NUCLEOTIDE SEQUENCE [LARGE SCALE GENOMIC DNA]</scope>
    <source>
        <strain evidence="4 5">HHB12733</strain>
    </source>
</reference>
<keyword evidence="3" id="KW-0206">Cytoskeleton</keyword>
<comment type="similarity">
    <text evidence="1 3">Belongs to the TBCA family.</text>
</comment>
<gene>
    <name evidence="4" type="ORF">CALCODRAFT_488185</name>
</gene>
<dbReference type="GO" id="GO:0007021">
    <property type="term" value="P:tubulin complex assembly"/>
    <property type="evidence" value="ECO:0007669"/>
    <property type="project" value="UniProtKB-UniRule"/>
</dbReference>
<dbReference type="SUPFAM" id="SSF46988">
    <property type="entry name" value="Tubulin chaperone cofactor A"/>
    <property type="match status" value="1"/>
</dbReference>
<evidence type="ECO:0000256" key="2">
    <source>
        <dbReference type="ARBA" id="ARBA00023186"/>
    </source>
</evidence>
<dbReference type="GO" id="GO:0005829">
    <property type="term" value="C:cytosol"/>
    <property type="evidence" value="ECO:0007669"/>
    <property type="project" value="TreeGrafter"/>
</dbReference>
<dbReference type="GO" id="GO:0048487">
    <property type="term" value="F:beta-tubulin binding"/>
    <property type="evidence" value="ECO:0007669"/>
    <property type="project" value="InterPro"/>
</dbReference>
<dbReference type="InParanoid" id="A0A165CNY2"/>
<evidence type="ECO:0000256" key="3">
    <source>
        <dbReference type="RuleBase" id="RU364030"/>
    </source>
</evidence>
<proteinExistence type="inferred from homology"/>
<keyword evidence="5" id="KW-1185">Reference proteome</keyword>
<evidence type="ECO:0000313" key="5">
    <source>
        <dbReference type="Proteomes" id="UP000076842"/>
    </source>
</evidence>
<keyword evidence="3" id="KW-0493">Microtubule</keyword>
<sequence length="113" mass="12739">MSDSKSLRNQLRIKSGVVTRLAKENDLYIKEAQENQRKLDHLLGEGSPEDEWDVKNAKRLVEESNRMITDVRTRLEKAADDLRDLVASTQGEEGVGDSEEWAKADKALEIVAS</sequence>
<name>A0A165CNY2_9BASI</name>
<dbReference type="STRING" id="1353952.A0A165CNY2"/>